<keyword evidence="3" id="KW-1185">Reference proteome</keyword>
<proteinExistence type="predicted"/>
<dbReference type="OrthoDB" id="5381604at2"/>
<dbReference type="PROSITE" id="PS51257">
    <property type="entry name" value="PROKAR_LIPOPROTEIN"/>
    <property type="match status" value="1"/>
</dbReference>
<gene>
    <name evidence="2" type="ORF">SAMN04487910_3212</name>
</gene>
<protein>
    <recommendedName>
        <fullName evidence="4">PKD domain-containing protein</fullName>
    </recommendedName>
</protein>
<reference evidence="2 3" key="1">
    <citation type="submission" date="2016-10" db="EMBL/GenBank/DDBJ databases">
        <authorList>
            <person name="de Groot N.N."/>
        </authorList>
    </citation>
    <scope>NUCLEOTIDE SEQUENCE [LARGE SCALE GENOMIC DNA]</scope>
    <source>
        <strain evidence="2 3">DSM 25232</strain>
    </source>
</reference>
<dbReference type="STRING" id="1038014.SAMN04487910_3212"/>
<evidence type="ECO:0008006" key="4">
    <source>
        <dbReference type="Google" id="ProtNLM"/>
    </source>
</evidence>
<evidence type="ECO:0000313" key="3">
    <source>
        <dbReference type="Proteomes" id="UP000198521"/>
    </source>
</evidence>
<dbReference type="EMBL" id="FOAB01000005">
    <property type="protein sequence ID" value="SEL73338.1"/>
    <property type="molecule type" value="Genomic_DNA"/>
</dbReference>
<dbReference type="AlphaFoldDB" id="A0A1H7SLK0"/>
<name>A0A1H7SLK0_AQUAM</name>
<feature type="chain" id="PRO_5011783271" description="PKD domain-containing protein" evidence="1">
    <location>
        <begin position="22"/>
        <end position="530"/>
    </location>
</feature>
<evidence type="ECO:0000256" key="1">
    <source>
        <dbReference type="SAM" id="SignalP"/>
    </source>
</evidence>
<dbReference type="RefSeq" id="WP_091410291.1">
    <property type="nucleotide sequence ID" value="NZ_FOAB01000005.1"/>
</dbReference>
<keyword evidence="1" id="KW-0732">Signal</keyword>
<feature type="signal peptide" evidence="1">
    <location>
        <begin position="1"/>
        <end position="21"/>
    </location>
</feature>
<sequence>MKKVKIAAMMAFLAVFLGCQQDDSNTAFIENAEEASVSDVLFSIADDNSGDVTITPMGSNVLSFELFFGDQDTNSVFLTNGESAQHTYAEGNYEVTVLAYNTIGQITEYKESLDVSFKAPENLTFQVIPDNNDFLTYSVQANADFATYIEVYFGEFTNEFVQISPGDIATYTYQTEGTYPITIIAYSGGAAVTQDMGTVDAFAPQELEITFDDPNEMVSFNTFGGNQTVTVVDNPDVFGNLSPKAVEWIDGSPSEVWAGAAMSLSNGINFGSGTTFSMKVWSPSAGTLFKVKIESLVDASSAVEVDVLTTTANAWEVLTYDFSGTDYAAQFATNPANNLVIFPNFGVDGGNVTYYIDNIIQGEQTLDTVLPILPIDFESSAGTFDLFGFGGSATEDAVGQVIDNPDMSGINTSTKVASLNKPMGSEVWSGVAVPLRDSYAIDFSSSTLISVDVWSPRAGIPVLFKVENAAGDAAEIEVMTTQANAWHTITYDLNNAPGFNSSIEYTQVDLFFDFGTAGMGEVFYFDNIRQ</sequence>
<dbReference type="Proteomes" id="UP000198521">
    <property type="component" value="Unassembled WGS sequence"/>
</dbReference>
<accession>A0A1H7SLK0</accession>
<evidence type="ECO:0000313" key="2">
    <source>
        <dbReference type="EMBL" id="SEL73338.1"/>
    </source>
</evidence>
<organism evidence="2 3">
    <name type="scientific">Aquimarina amphilecti</name>
    <dbReference type="NCBI Taxonomy" id="1038014"/>
    <lineage>
        <taxon>Bacteria</taxon>
        <taxon>Pseudomonadati</taxon>
        <taxon>Bacteroidota</taxon>
        <taxon>Flavobacteriia</taxon>
        <taxon>Flavobacteriales</taxon>
        <taxon>Flavobacteriaceae</taxon>
        <taxon>Aquimarina</taxon>
    </lineage>
</organism>